<comment type="caution">
    <text evidence="14">Lacks conserved residue(s) required for the propagation of feature annotation.</text>
</comment>
<dbReference type="GO" id="GO:0005789">
    <property type="term" value="C:endoplasmic reticulum membrane"/>
    <property type="evidence" value="ECO:0007669"/>
    <property type="project" value="UniProtKB-SubCell"/>
</dbReference>
<name>A0A9R0YU60_TRITD</name>
<evidence type="ECO:0000256" key="5">
    <source>
        <dbReference type="ARBA" id="ARBA00022516"/>
    </source>
</evidence>
<keyword evidence="16" id="KW-1185">Reference proteome</keyword>
<dbReference type="PANTHER" id="PTHR11035:SF3">
    <property type="entry name" value="VERY-LONG-CHAIN (3R)-3-HYDROXYACYL-COA DEHYDRATASE"/>
    <property type="match status" value="1"/>
</dbReference>
<evidence type="ECO:0000256" key="1">
    <source>
        <dbReference type="ARBA" id="ARBA00004141"/>
    </source>
</evidence>
<dbReference type="Gramene" id="TRITD6Bv1G199160.2">
    <property type="protein sequence ID" value="TRITD6Bv1G199160.2"/>
    <property type="gene ID" value="TRITD6Bv1G199160"/>
</dbReference>
<gene>
    <name evidence="15" type="ORF">TRITD_6Bv1G199160</name>
</gene>
<comment type="similarity">
    <text evidence="3 14">Belongs to the very long-chain fatty acids dehydratase HACD family.</text>
</comment>
<keyword evidence="7 14" id="KW-0276">Fatty acid metabolism</keyword>
<evidence type="ECO:0000256" key="12">
    <source>
        <dbReference type="ARBA" id="ARBA00023239"/>
    </source>
</evidence>
<comment type="function">
    <text evidence="14">Catalyzes the third of the four reactions of the long-chain fatty acids elongation cycle. This endoplasmic reticulum-bound enzymatic process, allows the addition of two carbons to the chain of long- and very long-chain fatty acids/VLCFAs per cycle. This enzyme catalyzes the dehydration of the 3-hydroxyacyl-CoA intermediate into trans-2,3-enoyl-CoA, within each cycle of fatty acid elongation. Thereby, it participates to the production of VLCFAs of different chain lengths that are involved in multiple biological processes as precursors of membrane lipids and lipid mediators.</text>
</comment>
<evidence type="ECO:0000256" key="10">
    <source>
        <dbReference type="ARBA" id="ARBA00023136"/>
    </source>
</evidence>
<evidence type="ECO:0000256" key="2">
    <source>
        <dbReference type="ARBA" id="ARBA00005194"/>
    </source>
</evidence>
<dbReference type="GO" id="GO:0102158">
    <property type="term" value="F:very-long-chain (3R)-3-hydroxyacyl-CoA dehydratase activity"/>
    <property type="evidence" value="ECO:0007669"/>
    <property type="project" value="UniProtKB-EC"/>
</dbReference>
<dbReference type="GO" id="GO:0042761">
    <property type="term" value="P:very long-chain fatty acid biosynthetic process"/>
    <property type="evidence" value="ECO:0007669"/>
    <property type="project" value="TreeGrafter"/>
</dbReference>
<comment type="pathway">
    <text evidence="2 14">Lipid metabolism; fatty acid biosynthesis.</text>
</comment>
<dbReference type="PANTHER" id="PTHR11035">
    <property type="entry name" value="VERY-LONG-CHAIN (3R)-3-HYDROXYACYL-COA DEHYDRATASE"/>
    <property type="match status" value="1"/>
</dbReference>
<keyword evidence="6 14" id="KW-0812">Transmembrane</keyword>
<evidence type="ECO:0000313" key="16">
    <source>
        <dbReference type="Proteomes" id="UP000324705"/>
    </source>
</evidence>
<keyword evidence="14" id="KW-0256">Endoplasmic reticulum</keyword>
<keyword evidence="12 14" id="KW-0456">Lyase</keyword>
<evidence type="ECO:0000256" key="3">
    <source>
        <dbReference type="ARBA" id="ARBA00007811"/>
    </source>
</evidence>
<evidence type="ECO:0000256" key="4">
    <source>
        <dbReference type="ARBA" id="ARBA00013122"/>
    </source>
</evidence>
<evidence type="ECO:0000256" key="9">
    <source>
        <dbReference type="ARBA" id="ARBA00023098"/>
    </source>
</evidence>
<organism evidence="15 16">
    <name type="scientific">Triticum turgidum subsp. durum</name>
    <name type="common">Durum wheat</name>
    <name type="synonym">Triticum durum</name>
    <dbReference type="NCBI Taxonomy" id="4567"/>
    <lineage>
        <taxon>Eukaryota</taxon>
        <taxon>Viridiplantae</taxon>
        <taxon>Streptophyta</taxon>
        <taxon>Embryophyta</taxon>
        <taxon>Tracheophyta</taxon>
        <taxon>Spermatophyta</taxon>
        <taxon>Magnoliopsida</taxon>
        <taxon>Liliopsida</taxon>
        <taxon>Poales</taxon>
        <taxon>Poaceae</taxon>
        <taxon>BOP clade</taxon>
        <taxon>Pooideae</taxon>
        <taxon>Triticodae</taxon>
        <taxon>Triticeae</taxon>
        <taxon>Triticinae</taxon>
        <taxon>Triticum</taxon>
    </lineage>
</organism>
<comment type="catalytic activity">
    <reaction evidence="13 14">
        <text>a very-long-chain (3R)-3-hydroxyacyl-CoA = a very-long-chain (2E)-enoyl-CoA + H2O</text>
        <dbReference type="Rhea" id="RHEA:45812"/>
        <dbReference type="ChEBI" id="CHEBI:15377"/>
        <dbReference type="ChEBI" id="CHEBI:83728"/>
        <dbReference type="ChEBI" id="CHEBI:85440"/>
        <dbReference type="EC" id="4.2.1.134"/>
    </reaction>
</comment>
<keyword evidence="8 14" id="KW-1133">Transmembrane helix</keyword>
<evidence type="ECO:0000256" key="13">
    <source>
        <dbReference type="ARBA" id="ARBA00036671"/>
    </source>
</evidence>
<dbReference type="Proteomes" id="UP000324705">
    <property type="component" value="Chromosome 6B"/>
</dbReference>
<dbReference type="AlphaFoldDB" id="A0A9R0YU60"/>
<evidence type="ECO:0000256" key="7">
    <source>
        <dbReference type="ARBA" id="ARBA00022832"/>
    </source>
</evidence>
<dbReference type="Pfam" id="PF04387">
    <property type="entry name" value="PTPLA"/>
    <property type="match status" value="1"/>
</dbReference>
<evidence type="ECO:0000256" key="6">
    <source>
        <dbReference type="ARBA" id="ARBA00022692"/>
    </source>
</evidence>
<protein>
    <recommendedName>
        <fullName evidence="4 14">Very-long-chain (3R)-3-hydroxyacyl-CoA dehydratase</fullName>
        <ecNumber evidence="4 14">4.2.1.134</ecNumber>
    </recommendedName>
</protein>
<dbReference type="InterPro" id="IPR007482">
    <property type="entry name" value="Tyr_Pase-like_PTPLA"/>
</dbReference>
<keyword evidence="9 14" id="KW-0443">Lipid metabolism</keyword>
<dbReference type="GO" id="GO:0030148">
    <property type="term" value="P:sphingolipid biosynthetic process"/>
    <property type="evidence" value="ECO:0007669"/>
    <property type="project" value="TreeGrafter"/>
</dbReference>
<evidence type="ECO:0000256" key="14">
    <source>
        <dbReference type="RuleBase" id="RU363109"/>
    </source>
</evidence>
<dbReference type="EC" id="4.2.1.134" evidence="4 14"/>
<evidence type="ECO:0000256" key="11">
    <source>
        <dbReference type="ARBA" id="ARBA00023160"/>
    </source>
</evidence>
<sequence>MKGLVKSPASATILQLIGRIFVAWGVLRSFPEVIRYPYYRMKETFGFAHFWLLWLRYNMFLVLYPIGMLSEVGLIYVTMPYMKASNKYCLQMPNKWNFSFNYHYASVLLMGFPHMYRYMLLRRKVVLSKAKSA</sequence>
<evidence type="ECO:0000256" key="8">
    <source>
        <dbReference type="ARBA" id="ARBA00022989"/>
    </source>
</evidence>
<reference evidence="15 16" key="1">
    <citation type="submission" date="2017-09" db="EMBL/GenBank/DDBJ databases">
        <authorList>
            <consortium name="International Durum Wheat Genome Sequencing Consortium (IDWGSC)"/>
            <person name="Milanesi L."/>
        </authorList>
    </citation>
    <scope>NUCLEOTIDE SEQUENCE [LARGE SCALE GENOMIC DNA]</scope>
    <source>
        <strain evidence="16">cv. Svevo</strain>
    </source>
</reference>
<proteinExistence type="inferred from homology"/>
<feature type="transmembrane region" description="Helical" evidence="14">
    <location>
        <begin position="51"/>
        <end position="77"/>
    </location>
</feature>
<feature type="transmembrane region" description="Helical" evidence="14">
    <location>
        <begin position="102"/>
        <end position="121"/>
    </location>
</feature>
<keyword evidence="5 14" id="KW-0444">Lipid biosynthesis</keyword>
<comment type="subcellular location">
    <subcellularLocation>
        <location evidence="14">Endoplasmic reticulum membrane</location>
        <topology evidence="14">Multi-pass membrane protein</topology>
    </subcellularLocation>
    <subcellularLocation>
        <location evidence="1">Membrane</location>
        <topology evidence="1">Multi-pass membrane protein</topology>
    </subcellularLocation>
</comment>
<dbReference type="EMBL" id="LT934122">
    <property type="protein sequence ID" value="VAI61701.1"/>
    <property type="molecule type" value="Genomic_DNA"/>
</dbReference>
<keyword evidence="11 14" id="KW-0275">Fatty acid biosynthesis</keyword>
<accession>A0A9R0YU60</accession>
<keyword evidence="10 14" id="KW-0472">Membrane</keyword>
<evidence type="ECO:0000313" key="15">
    <source>
        <dbReference type="EMBL" id="VAI61701.1"/>
    </source>
</evidence>
<dbReference type="GO" id="GO:0030497">
    <property type="term" value="P:fatty acid elongation"/>
    <property type="evidence" value="ECO:0007669"/>
    <property type="project" value="TreeGrafter"/>
</dbReference>